<keyword evidence="2" id="KW-1185">Reference proteome</keyword>
<comment type="caution">
    <text evidence="1">The sequence shown here is derived from an EMBL/GenBank/DDBJ whole genome shotgun (WGS) entry which is preliminary data.</text>
</comment>
<evidence type="ECO:0000313" key="1">
    <source>
        <dbReference type="EMBL" id="PPQ82933.1"/>
    </source>
</evidence>
<sequence length="71" mass="7506">MDALSLCMASVGGDVMHVGSGWWVPGSDRQQQGGGGSAMAAAGWWWSEARWGGQSNQRTDMATMSHAHDVV</sequence>
<dbReference type="EMBL" id="NHYD01003076">
    <property type="protein sequence ID" value="PPQ82933.1"/>
    <property type="molecule type" value="Genomic_DNA"/>
</dbReference>
<name>A0A409WWN6_PSICY</name>
<proteinExistence type="predicted"/>
<organism evidence="1 2">
    <name type="scientific">Psilocybe cyanescens</name>
    <dbReference type="NCBI Taxonomy" id="93625"/>
    <lineage>
        <taxon>Eukaryota</taxon>
        <taxon>Fungi</taxon>
        <taxon>Dikarya</taxon>
        <taxon>Basidiomycota</taxon>
        <taxon>Agaricomycotina</taxon>
        <taxon>Agaricomycetes</taxon>
        <taxon>Agaricomycetidae</taxon>
        <taxon>Agaricales</taxon>
        <taxon>Agaricineae</taxon>
        <taxon>Strophariaceae</taxon>
        <taxon>Psilocybe</taxon>
    </lineage>
</organism>
<dbReference type="AlphaFoldDB" id="A0A409WWN6"/>
<accession>A0A409WWN6</accession>
<dbReference type="Proteomes" id="UP000283269">
    <property type="component" value="Unassembled WGS sequence"/>
</dbReference>
<gene>
    <name evidence="1" type="ORF">CVT25_009525</name>
</gene>
<dbReference type="InParanoid" id="A0A409WWN6"/>
<reference evidence="1 2" key="1">
    <citation type="journal article" date="2018" name="Evol. Lett.">
        <title>Horizontal gene cluster transfer increased hallucinogenic mushroom diversity.</title>
        <authorList>
            <person name="Reynolds H.T."/>
            <person name="Vijayakumar V."/>
            <person name="Gluck-Thaler E."/>
            <person name="Korotkin H.B."/>
            <person name="Matheny P.B."/>
            <person name="Slot J.C."/>
        </authorList>
    </citation>
    <scope>NUCLEOTIDE SEQUENCE [LARGE SCALE GENOMIC DNA]</scope>
    <source>
        <strain evidence="1 2">2631</strain>
    </source>
</reference>
<evidence type="ECO:0000313" key="2">
    <source>
        <dbReference type="Proteomes" id="UP000283269"/>
    </source>
</evidence>
<protein>
    <submittedName>
        <fullName evidence="1">Uncharacterized protein</fullName>
    </submittedName>
</protein>